<organism evidence="2 3">
    <name type="scientific">Sulfidibacter corallicola</name>
    <dbReference type="NCBI Taxonomy" id="2818388"/>
    <lineage>
        <taxon>Bacteria</taxon>
        <taxon>Pseudomonadati</taxon>
        <taxon>Acidobacteriota</taxon>
        <taxon>Holophagae</taxon>
        <taxon>Acanthopleuribacterales</taxon>
        <taxon>Acanthopleuribacteraceae</taxon>
        <taxon>Sulfidibacter</taxon>
    </lineage>
</organism>
<dbReference type="Gene3D" id="3.10.180.10">
    <property type="entry name" value="2,3-Dihydroxybiphenyl 1,2-Dioxygenase, domain 1"/>
    <property type="match status" value="1"/>
</dbReference>
<dbReference type="AlphaFoldDB" id="A0A8A4TVJ1"/>
<dbReference type="PANTHER" id="PTHR21366:SF14">
    <property type="entry name" value="GLYOXALASE DOMAIN-CONTAINING PROTEIN 5"/>
    <property type="match status" value="1"/>
</dbReference>
<dbReference type="InterPro" id="IPR004360">
    <property type="entry name" value="Glyas_Fos-R_dOase_dom"/>
</dbReference>
<proteinExistence type="predicted"/>
<keyword evidence="3" id="KW-1185">Reference proteome</keyword>
<dbReference type="SUPFAM" id="SSF54593">
    <property type="entry name" value="Glyoxalase/Bleomycin resistance protein/Dihydroxybiphenyl dioxygenase"/>
    <property type="match status" value="1"/>
</dbReference>
<sequence>MHIERLDHLVLTIADMTRTLAFYTNVLKMEEVTFGEGRKALRFGNQKINLHPMPIPPDQTLVAHKPGPGTADLCFVTRQPLEDWLKVLRANGVELECGPVMRTGARAPLRSIYFRDPDENLVELSNEMDAPS</sequence>
<dbReference type="Pfam" id="PF00903">
    <property type="entry name" value="Glyoxalase"/>
    <property type="match status" value="1"/>
</dbReference>
<name>A0A8A4TVJ1_SULCO</name>
<dbReference type="PANTHER" id="PTHR21366">
    <property type="entry name" value="GLYOXALASE FAMILY PROTEIN"/>
    <property type="match status" value="1"/>
</dbReference>
<dbReference type="InterPro" id="IPR029068">
    <property type="entry name" value="Glyas_Bleomycin-R_OHBP_Dase"/>
</dbReference>
<evidence type="ECO:0000259" key="1">
    <source>
        <dbReference type="PROSITE" id="PS51819"/>
    </source>
</evidence>
<dbReference type="InterPro" id="IPR050383">
    <property type="entry name" value="GlyoxalaseI/FosfomycinResist"/>
</dbReference>
<protein>
    <submittedName>
        <fullName evidence="2">VOC family protein</fullName>
    </submittedName>
</protein>
<dbReference type="RefSeq" id="WP_237383288.1">
    <property type="nucleotide sequence ID" value="NZ_CP071793.1"/>
</dbReference>
<dbReference type="InterPro" id="IPR037523">
    <property type="entry name" value="VOC_core"/>
</dbReference>
<dbReference type="PROSITE" id="PS51819">
    <property type="entry name" value="VOC"/>
    <property type="match status" value="1"/>
</dbReference>
<evidence type="ECO:0000313" key="2">
    <source>
        <dbReference type="EMBL" id="QTD53188.1"/>
    </source>
</evidence>
<feature type="domain" description="VOC" evidence="1">
    <location>
        <begin position="5"/>
        <end position="127"/>
    </location>
</feature>
<reference evidence="2" key="1">
    <citation type="submission" date="2021-03" db="EMBL/GenBank/DDBJ databases">
        <title>Acanthopleuribacteraceae sp. M133.</title>
        <authorList>
            <person name="Wang G."/>
        </authorList>
    </citation>
    <scope>NUCLEOTIDE SEQUENCE</scope>
    <source>
        <strain evidence="2">M133</strain>
    </source>
</reference>
<dbReference type="EMBL" id="CP071793">
    <property type="protein sequence ID" value="QTD53188.1"/>
    <property type="molecule type" value="Genomic_DNA"/>
</dbReference>
<gene>
    <name evidence="2" type="ORF">J3U87_12085</name>
</gene>
<dbReference type="Proteomes" id="UP000663929">
    <property type="component" value="Chromosome"/>
</dbReference>
<accession>A0A8A4TVJ1</accession>
<evidence type="ECO:0000313" key="3">
    <source>
        <dbReference type="Proteomes" id="UP000663929"/>
    </source>
</evidence>
<dbReference type="KEGG" id="scor:J3U87_12085"/>
<dbReference type="CDD" id="cd07253">
    <property type="entry name" value="GLOD5"/>
    <property type="match status" value="1"/>
</dbReference>